<gene>
    <name evidence="18" type="ORF">TCIL3000_10_2050</name>
</gene>
<feature type="active site" evidence="15">
    <location>
        <position position="267"/>
    </location>
</feature>
<protein>
    <recommendedName>
        <fullName evidence="17">Leishmanolysin-like peptidase</fullName>
        <ecNumber evidence="17">3.4.24.-</ecNumber>
    </recommendedName>
</protein>
<keyword evidence="4 17" id="KW-0645">Protease</keyword>
<dbReference type="GO" id="GO:0006508">
    <property type="term" value="P:proteolysis"/>
    <property type="evidence" value="ECO:0007669"/>
    <property type="project" value="UniProtKB-KW"/>
</dbReference>
<dbReference type="GO" id="GO:0016020">
    <property type="term" value="C:membrane"/>
    <property type="evidence" value="ECO:0007669"/>
    <property type="project" value="UniProtKB-SubCell"/>
</dbReference>
<proteinExistence type="inferred from homology"/>
<accession>G0UVN0</accession>
<dbReference type="PANTHER" id="PTHR10942">
    <property type="entry name" value="LEISHMANOLYSIN-LIKE PEPTIDASE"/>
    <property type="match status" value="1"/>
</dbReference>
<organism evidence="18">
    <name type="scientific">Trypanosoma congolense (strain IL3000)</name>
    <dbReference type="NCBI Taxonomy" id="1068625"/>
    <lineage>
        <taxon>Eukaryota</taxon>
        <taxon>Discoba</taxon>
        <taxon>Euglenozoa</taxon>
        <taxon>Kinetoplastea</taxon>
        <taxon>Metakinetoplastina</taxon>
        <taxon>Trypanosomatida</taxon>
        <taxon>Trypanosomatidae</taxon>
        <taxon>Trypanosoma</taxon>
        <taxon>Nannomonas</taxon>
    </lineage>
</organism>
<dbReference type="EMBL" id="HE575323">
    <property type="protein sequence ID" value="CCC93446.1"/>
    <property type="molecule type" value="Genomic_DNA"/>
</dbReference>
<feature type="binding site" evidence="16">
    <location>
        <position position="335"/>
    </location>
    <ligand>
        <name>Zn(2+)</name>
        <dbReference type="ChEBI" id="CHEBI:29105"/>
        <note>catalytic</note>
    </ligand>
</feature>
<dbReference type="GO" id="GO:0046872">
    <property type="term" value="F:metal ion binding"/>
    <property type="evidence" value="ECO:0007669"/>
    <property type="project" value="UniProtKB-KW"/>
</dbReference>
<evidence type="ECO:0000256" key="14">
    <source>
        <dbReference type="ARBA" id="ARBA00023180"/>
    </source>
</evidence>
<evidence type="ECO:0000256" key="13">
    <source>
        <dbReference type="ARBA" id="ARBA00023157"/>
    </source>
</evidence>
<comment type="cofactor">
    <cofactor evidence="16 17">
        <name>Zn(2+)</name>
        <dbReference type="ChEBI" id="CHEBI:29105"/>
    </cofactor>
    <text evidence="16 17">Binds 1 zinc ion per subunit.</text>
</comment>
<keyword evidence="14" id="KW-0325">Glycoprotein</keyword>
<dbReference type="GO" id="GO:0007155">
    <property type="term" value="P:cell adhesion"/>
    <property type="evidence" value="ECO:0007669"/>
    <property type="project" value="UniProtKB-KW"/>
</dbReference>
<feature type="binding site" evidence="16">
    <location>
        <position position="270"/>
    </location>
    <ligand>
        <name>Zn(2+)</name>
        <dbReference type="ChEBI" id="CHEBI:29105"/>
        <note>catalytic</note>
    </ligand>
</feature>
<evidence type="ECO:0000256" key="7">
    <source>
        <dbReference type="ARBA" id="ARBA00022801"/>
    </source>
</evidence>
<evidence type="ECO:0000256" key="10">
    <source>
        <dbReference type="ARBA" id="ARBA00023049"/>
    </source>
</evidence>
<keyword evidence="10 16" id="KW-0482">Metalloprotease</keyword>
<dbReference type="GO" id="GO:0004222">
    <property type="term" value="F:metalloendopeptidase activity"/>
    <property type="evidence" value="ECO:0007669"/>
    <property type="project" value="UniProtKB-UniRule"/>
</dbReference>
<dbReference type="Gene3D" id="3.90.132.10">
    <property type="entry name" value="Leishmanolysin , domain 2"/>
    <property type="match status" value="1"/>
</dbReference>
<evidence type="ECO:0000256" key="8">
    <source>
        <dbReference type="ARBA" id="ARBA00022833"/>
    </source>
</evidence>
<dbReference type="PANTHER" id="PTHR10942:SF0">
    <property type="entry name" value="LEISHMANOLYSIN-LIKE PEPTIDASE"/>
    <property type="match status" value="1"/>
</dbReference>
<keyword evidence="7 17" id="KW-0378">Hydrolase</keyword>
<name>G0UVN0_TRYCI</name>
<dbReference type="GO" id="GO:0005737">
    <property type="term" value="C:cytoplasm"/>
    <property type="evidence" value="ECO:0007669"/>
    <property type="project" value="TreeGrafter"/>
</dbReference>
<keyword evidence="6 17" id="KW-0732">Signal</keyword>
<keyword evidence="13" id="KW-1015">Disulfide bond</keyword>
<comment type="catalytic activity">
    <reaction evidence="1">
        <text>Preference for hydrophobic residues at P1 and P1' and basic residues at P2' and P3'. A model nonapeptide is cleaved at -Ala-Tyr-|-Leu-Lys-Lys-.</text>
        <dbReference type="EC" id="3.4.24.36"/>
    </reaction>
</comment>
<feature type="chain" id="PRO_5023968210" description="Leishmanolysin-like peptidase" evidence="17">
    <location>
        <begin position="28"/>
        <end position="580"/>
    </location>
</feature>
<evidence type="ECO:0000256" key="17">
    <source>
        <dbReference type="RuleBase" id="RU366077"/>
    </source>
</evidence>
<evidence type="ECO:0000256" key="3">
    <source>
        <dbReference type="ARBA" id="ARBA00005860"/>
    </source>
</evidence>
<comment type="similarity">
    <text evidence="3 17">Belongs to the peptidase M8 family.</text>
</comment>
<evidence type="ECO:0000256" key="9">
    <source>
        <dbReference type="ARBA" id="ARBA00022889"/>
    </source>
</evidence>
<reference evidence="18" key="1">
    <citation type="journal article" date="2012" name="Proc. Natl. Acad. Sci. U.S.A.">
        <title>Antigenic diversity is generated by distinct evolutionary mechanisms in African trypanosome species.</title>
        <authorList>
            <person name="Jackson A.P."/>
            <person name="Berry A."/>
            <person name="Aslett M."/>
            <person name="Allison H.C."/>
            <person name="Burton P."/>
            <person name="Vavrova-Anderson J."/>
            <person name="Brown R."/>
            <person name="Browne H."/>
            <person name="Corton N."/>
            <person name="Hauser H."/>
            <person name="Gamble J."/>
            <person name="Gilderthorp R."/>
            <person name="Marcello L."/>
            <person name="McQuillan J."/>
            <person name="Otto T.D."/>
            <person name="Quail M.A."/>
            <person name="Sanders M.J."/>
            <person name="van Tonder A."/>
            <person name="Ginger M.L."/>
            <person name="Field M.C."/>
            <person name="Barry J.D."/>
            <person name="Hertz-Fowler C."/>
            <person name="Berriman M."/>
        </authorList>
    </citation>
    <scope>NUCLEOTIDE SEQUENCE</scope>
    <source>
        <strain evidence="18">IL3000</strain>
    </source>
</reference>
<evidence type="ECO:0000256" key="1">
    <source>
        <dbReference type="ARBA" id="ARBA00001249"/>
    </source>
</evidence>
<evidence type="ECO:0000313" key="18">
    <source>
        <dbReference type="EMBL" id="CCC93446.1"/>
    </source>
</evidence>
<dbReference type="Pfam" id="PF01457">
    <property type="entry name" value="Peptidase_M8"/>
    <property type="match status" value="1"/>
</dbReference>
<dbReference type="Gene3D" id="3.10.170.20">
    <property type="match status" value="1"/>
</dbReference>
<evidence type="ECO:0000256" key="5">
    <source>
        <dbReference type="ARBA" id="ARBA00022723"/>
    </source>
</evidence>
<evidence type="ECO:0000256" key="16">
    <source>
        <dbReference type="PIRSR" id="PIRSR601577-2"/>
    </source>
</evidence>
<dbReference type="PRINTS" id="PR00782">
    <property type="entry name" value="LSHMANOLYSIN"/>
</dbReference>
<keyword evidence="5 16" id="KW-0479">Metal-binding</keyword>
<dbReference type="SUPFAM" id="SSF55486">
    <property type="entry name" value="Metalloproteases ('zincins'), catalytic domain"/>
    <property type="match status" value="1"/>
</dbReference>
<dbReference type="Gene3D" id="2.10.55.10">
    <property type="entry name" value="Leishmanolysin domain 3"/>
    <property type="match status" value="1"/>
</dbReference>
<evidence type="ECO:0000256" key="6">
    <source>
        <dbReference type="ARBA" id="ARBA00022729"/>
    </source>
</evidence>
<evidence type="ECO:0000256" key="12">
    <source>
        <dbReference type="ARBA" id="ARBA00023145"/>
    </source>
</evidence>
<dbReference type="EC" id="3.4.24.-" evidence="17"/>
<evidence type="ECO:0000256" key="2">
    <source>
        <dbReference type="ARBA" id="ARBA00004370"/>
    </source>
</evidence>
<feature type="binding site" evidence="16">
    <location>
        <position position="266"/>
    </location>
    <ligand>
        <name>Zn(2+)</name>
        <dbReference type="ChEBI" id="CHEBI:29105"/>
        <note>catalytic</note>
    </ligand>
</feature>
<evidence type="ECO:0000256" key="4">
    <source>
        <dbReference type="ARBA" id="ARBA00022670"/>
    </source>
</evidence>
<comment type="subcellular location">
    <subcellularLocation>
        <location evidence="2">Membrane</location>
    </subcellularLocation>
</comment>
<sequence>MLHQGGFTSRLYLLSAVLFSFFHCAFIASGSDSPGVEEAELGQVRSGWCGHGAHVPPPSEMMVFDETPPPSRSGRTAGGLITAQIASVNESGVKAKNEFGEYGQEELDDSWQPIRIYASTLDMDDPHRFCTRPGDVRDTLTGGGPVTCKEADVLTVRKKRIIKQQALPEAIKMHSSRLFVQRLQRKIVLGRHQIGHCKMFKVPEAHYTNGVDADLLVYVGVRPTIGSIAWAFTCGLLPNGRSVVGSINLSPAFVKESDFFIRVIVHELGHVLGFDKGHLVRARVLQEVRGVRGLGQVYVVNSTIAKRVAQKHFNCSDVLGIEMENEGGNAVEISHLEQRHAYEDVMSPNGRIKRYTAMTLAVFASLGYYRVNFSRAEPTRWGLNAGCGFLNDRCVVNGTATHPKWFCDREGGEHSHVCSYDHLSLGRCALGRQEGGPPLEYRYFSDDELGGTSLFMDYCPVVVPYSHGKCTGAGGGLLRGSATGRNSRCVKGVNLRYSFRDVGDVCVHTDCSGGRLRIRFLMDFFWKECKAGELVKPSNIFLWSGGVICPTREEVCFEEEDYTLKLKALPRQANDSEPAF</sequence>
<feature type="signal peptide" evidence="17">
    <location>
        <begin position="1"/>
        <end position="27"/>
    </location>
</feature>
<dbReference type="Gene3D" id="2.30.34.10">
    <property type="entry name" value="Leishmanolysin domain 4"/>
    <property type="match status" value="1"/>
</dbReference>
<dbReference type="AlphaFoldDB" id="G0UVN0"/>
<dbReference type="InterPro" id="IPR001577">
    <property type="entry name" value="Peptidase_M8"/>
</dbReference>
<keyword evidence="12" id="KW-0865">Zymogen</keyword>
<keyword evidence="9" id="KW-0130">Cell adhesion</keyword>
<dbReference type="VEuPathDB" id="TriTrypDB:TcIL3000_10_2050"/>
<keyword evidence="8 16" id="KW-0862">Zinc</keyword>
<evidence type="ECO:0000256" key="15">
    <source>
        <dbReference type="PIRSR" id="PIRSR601577-1"/>
    </source>
</evidence>
<evidence type="ECO:0000256" key="11">
    <source>
        <dbReference type="ARBA" id="ARBA00023136"/>
    </source>
</evidence>
<keyword evidence="11" id="KW-0472">Membrane</keyword>